<dbReference type="EMBL" id="BMQK01000006">
    <property type="protein sequence ID" value="GGQ61350.1"/>
    <property type="molecule type" value="Genomic_DNA"/>
</dbReference>
<dbReference type="RefSeq" id="WP_189217688.1">
    <property type="nucleotide sequence ID" value="NZ_BMQK01000006.1"/>
</dbReference>
<dbReference type="Proteomes" id="UP000620156">
    <property type="component" value="Unassembled WGS sequence"/>
</dbReference>
<proteinExistence type="predicted"/>
<keyword evidence="7" id="KW-1185">Reference proteome</keyword>
<keyword evidence="3" id="KW-0805">Transcription regulation</keyword>
<keyword evidence="2" id="KW-0418">Kinase</keyword>
<comment type="caution">
    <text evidence="6">The sequence shown here is derived from an EMBL/GenBank/DDBJ whole genome shotgun (WGS) entry which is preliminary data.</text>
</comment>
<dbReference type="PROSITE" id="PS50921">
    <property type="entry name" value="ANTAR"/>
    <property type="match status" value="1"/>
</dbReference>
<protein>
    <submittedName>
        <fullName evidence="6">Transcriptional regulator</fullName>
    </submittedName>
</protein>
<organism evidence="6 7">
    <name type="scientific">Streptomyces ruber</name>
    <dbReference type="NCBI Taxonomy" id="83378"/>
    <lineage>
        <taxon>Bacteria</taxon>
        <taxon>Bacillati</taxon>
        <taxon>Actinomycetota</taxon>
        <taxon>Actinomycetes</taxon>
        <taxon>Kitasatosporales</taxon>
        <taxon>Streptomycetaceae</taxon>
        <taxon>Streptomyces</taxon>
    </lineage>
</organism>
<dbReference type="InterPro" id="IPR029016">
    <property type="entry name" value="GAF-like_dom_sf"/>
</dbReference>
<dbReference type="SMART" id="SM01012">
    <property type="entry name" value="ANTAR"/>
    <property type="match status" value="1"/>
</dbReference>
<dbReference type="GO" id="GO:0016301">
    <property type="term" value="F:kinase activity"/>
    <property type="evidence" value="ECO:0007669"/>
    <property type="project" value="UniProtKB-KW"/>
</dbReference>
<dbReference type="InterPro" id="IPR036388">
    <property type="entry name" value="WH-like_DNA-bd_sf"/>
</dbReference>
<evidence type="ECO:0000259" key="5">
    <source>
        <dbReference type="PROSITE" id="PS50921"/>
    </source>
</evidence>
<dbReference type="AlphaFoldDB" id="A0A918BEL4"/>
<dbReference type="SUPFAM" id="SSF52172">
    <property type="entry name" value="CheY-like"/>
    <property type="match status" value="1"/>
</dbReference>
<evidence type="ECO:0000256" key="2">
    <source>
        <dbReference type="ARBA" id="ARBA00022777"/>
    </source>
</evidence>
<feature type="domain" description="ANTAR" evidence="5">
    <location>
        <begin position="171"/>
        <end position="232"/>
    </location>
</feature>
<dbReference type="InterPro" id="IPR011006">
    <property type="entry name" value="CheY-like_superfamily"/>
</dbReference>
<keyword evidence="4" id="KW-0804">Transcription</keyword>
<evidence type="ECO:0000313" key="6">
    <source>
        <dbReference type="EMBL" id="GGQ61350.1"/>
    </source>
</evidence>
<evidence type="ECO:0000313" key="7">
    <source>
        <dbReference type="Proteomes" id="UP000620156"/>
    </source>
</evidence>
<evidence type="ECO:0000256" key="3">
    <source>
        <dbReference type="ARBA" id="ARBA00023015"/>
    </source>
</evidence>
<dbReference type="InterPro" id="IPR003018">
    <property type="entry name" value="GAF"/>
</dbReference>
<reference evidence="6" key="1">
    <citation type="journal article" date="2014" name="Int. J. Syst. Evol. Microbiol.">
        <title>Complete genome sequence of Corynebacterium casei LMG S-19264T (=DSM 44701T), isolated from a smear-ripened cheese.</title>
        <authorList>
            <consortium name="US DOE Joint Genome Institute (JGI-PGF)"/>
            <person name="Walter F."/>
            <person name="Albersmeier A."/>
            <person name="Kalinowski J."/>
            <person name="Ruckert C."/>
        </authorList>
    </citation>
    <scope>NUCLEOTIDE SEQUENCE</scope>
    <source>
        <strain evidence="6">JCM 3131</strain>
    </source>
</reference>
<reference evidence="6" key="2">
    <citation type="submission" date="2020-09" db="EMBL/GenBank/DDBJ databases">
        <authorList>
            <person name="Sun Q."/>
            <person name="Ohkuma M."/>
        </authorList>
    </citation>
    <scope>NUCLEOTIDE SEQUENCE</scope>
    <source>
        <strain evidence="6">JCM 3131</strain>
    </source>
</reference>
<dbReference type="InterPro" id="IPR012074">
    <property type="entry name" value="GAF_ANTAR"/>
</dbReference>
<dbReference type="Gene3D" id="1.10.10.10">
    <property type="entry name" value="Winged helix-like DNA-binding domain superfamily/Winged helix DNA-binding domain"/>
    <property type="match status" value="1"/>
</dbReference>
<accession>A0A918BEL4</accession>
<dbReference type="Pfam" id="PF03861">
    <property type="entry name" value="ANTAR"/>
    <property type="match status" value="1"/>
</dbReference>
<keyword evidence="1" id="KW-0808">Transferase</keyword>
<dbReference type="GO" id="GO:0003723">
    <property type="term" value="F:RNA binding"/>
    <property type="evidence" value="ECO:0007669"/>
    <property type="project" value="InterPro"/>
</dbReference>
<evidence type="ECO:0000256" key="4">
    <source>
        <dbReference type="ARBA" id="ARBA00023163"/>
    </source>
</evidence>
<dbReference type="Gene3D" id="3.30.450.40">
    <property type="match status" value="1"/>
</dbReference>
<dbReference type="InterPro" id="IPR005561">
    <property type="entry name" value="ANTAR"/>
</dbReference>
<sequence>MRITRHDMIAARAVLDLATDSDDSTVPELLHDLTARVITLLTVRAAGVTVLDEAGQLGHLTASDDICRQLEEDQLELGEGPGVDSTRTGTVLAPVTLHHSGPTFQRWPRFVPRALRAGVTCVAAVPLRTRRRTCGALDLMSAAPIPTRQDMCLARMLADAAGLRLDRRQVLLAKDEVIAQLRTALETRIVIEQAKGVLAERLGTDVEEAFARLRRHARSRRNRLSDLAALVAQGLVPAGLDASP</sequence>
<dbReference type="Pfam" id="PF01590">
    <property type="entry name" value="GAF"/>
    <property type="match status" value="1"/>
</dbReference>
<evidence type="ECO:0000256" key="1">
    <source>
        <dbReference type="ARBA" id="ARBA00022679"/>
    </source>
</evidence>
<gene>
    <name evidence="6" type="ORF">GCM10010145_34380</name>
</gene>
<name>A0A918BEL4_9ACTN</name>
<dbReference type="SUPFAM" id="SSF55781">
    <property type="entry name" value="GAF domain-like"/>
    <property type="match status" value="1"/>
</dbReference>
<dbReference type="PIRSF" id="PIRSF036625">
    <property type="entry name" value="GAF_ANTAR"/>
    <property type="match status" value="1"/>
</dbReference>